<dbReference type="RefSeq" id="WP_078693336.1">
    <property type="nucleotide sequence ID" value="NZ_FUWX01000006.1"/>
</dbReference>
<dbReference type="InterPro" id="IPR002750">
    <property type="entry name" value="CobE/GbiG_C"/>
</dbReference>
<keyword evidence="5" id="KW-1185">Reference proteome</keyword>
<dbReference type="Pfam" id="PF01890">
    <property type="entry name" value="CbiG_C"/>
    <property type="match status" value="1"/>
</dbReference>
<evidence type="ECO:0000259" key="3">
    <source>
        <dbReference type="Pfam" id="PF11761"/>
    </source>
</evidence>
<proteinExistence type="predicted"/>
<dbReference type="PANTHER" id="PTHR37477">
    <property type="entry name" value="COBALT-PRECORRIN-5A HYDROLASE"/>
    <property type="match status" value="1"/>
</dbReference>
<keyword evidence="4" id="KW-0456">Lyase</keyword>
<dbReference type="Pfam" id="PF11761">
    <property type="entry name" value="CbiG_mid"/>
    <property type="match status" value="1"/>
</dbReference>
<dbReference type="SUPFAM" id="SSF159672">
    <property type="entry name" value="CbiG N-terminal domain-like"/>
    <property type="match status" value="1"/>
</dbReference>
<dbReference type="Proteomes" id="UP000191153">
    <property type="component" value="Unassembled WGS sequence"/>
</dbReference>
<sequence>MKLAIWTVTRGAGIRGKKVKEKLGGDLFTLKKFFVDESIPMDNFTETLNENFNKYEGHIFIMATGIVIRKISTLIKSKDVDPAVVVIDENLNFAISLLSGHLGGANELAKVAGEKLNLLPIITTSSDVTGKIAVDTLGQKLNGELESLEKAKNVTALIVDGKEVFLSLPKNINLNGKGEGGIIVSNREKIETVRIYPKNLIVGLGARKNIEKEKVLKAIDLAFEKNNLSKKSIKKFATVDVKENELGIIEALKDLGFQGMDIISRAEILPIENKFEGSEFVKKQIGVSSVSEPCAFLSSNKNGKFLEKKFKYEGVTVSIYEEN</sequence>
<evidence type="ECO:0000259" key="2">
    <source>
        <dbReference type="Pfam" id="PF11760"/>
    </source>
</evidence>
<organism evidence="4 5">
    <name type="scientific">Cetobacterium ceti</name>
    <dbReference type="NCBI Taxonomy" id="180163"/>
    <lineage>
        <taxon>Bacteria</taxon>
        <taxon>Fusobacteriati</taxon>
        <taxon>Fusobacteriota</taxon>
        <taxon>Fusobacteriia</taxon>
        <taxon>Fusobacteriales</taxon>
        <taxon>Fusobacteriaceae</taxon>
        <taxon>Cetobacterium</taxon>
    </lineage>
</organism>
<dbReference type="Gene3D" id="3.30.420.180">
    <property type="entry name" value="CobE/GbiG C-terminal domain"/>
    <property type="match status" value="1"/>
</dbReference>
<protein>
    <submittedName>
        <fullName evidence="4">Cobalt-precorrin 5A acetaldehyde-lyase</fullName>
    </submittedName>
</protein>
<dbReference type="GO" id="GO:0009236">
    <property type="term" value="P:cobalamin biosynthetic process"/>
    <property type="evidence" value="ECO:0007669"/>
    <property type="project" value="InterPro"/>
</dbReference>
<accession>A0A1T4LD80</accession>
<feature type="domain" description="CobE/GbiG C-terminal" evidence="1">
    <location>
        <begin position="200"/>
        <end position="319"/>
    </location>
</feature>
<feature type="domain" description="Cobalamin biosynthesis central region" evidence="3">
    <location>
        <begin position="132"/>
        <end position="188"/>
    </location>
</feature>
<evidence type="ECO:0000313" key="5">
    <source>
        <dbReference type="Proteomes" id="UP000191153"/>
    </source>
</evidence>
<dbReference type="NCBIfam" id="NF004466">
    <property type="entry name" value="PRK05788.1-4"/>
    <property type="match status" value="1"/>
</dbReference>
<dbReference type="OrthoDB" id="9781023at2"/>
<dbReference type="InterPro" id="IPR021744">
    <property type="entry name" value="CbiG_N"/>
</dbReference>
<dbReference type="Gene3D" id="3.40.50.11220">
    <property type="match status" value="1"/>
</dbReference>
<dbReference type="InterPro" id="IPR036518">
    <property type="entry name" value="CobE/GbiG_C_sf"/>
</dbReference>
<dbReference type="InterPro" id="IPR021745">
    <property type="entry name" value="CbiG_mid"/>
</dbReference>
<dbReference type="InterPro" id="IPR052553">
    <property type="entry name" value="CbiG_hydrolase"/>
</dbReference>
<gene>
    <name evidence="4" type="ORF">SAMN02745174_00799</name>
</gene>
<dbReference type="Pfam" id="PF11760">
    <property type="entry name" value="CbiG_N"/>
    <property type="match status" value="1"/>
</dbReference>
<reference evidence="4 5" key="1">
    <citation type="submission" date="2017-02" db="EMBL/GenBank/DDBJ databases">
        <authorList>
            <person name="Peterson S.W."/>
        </authorList>
    </citation>
    <scope>NUCLEOTIDE SEQUENCE [LARGE SCALE GENOMIC DNA]</scope>
    <source>
        <strain evidence="4 5">ATCC 700028</strain>
    </source>
</reference>
<dbReference type="InterPro" id="IPR038029">
    <property type="entry name" value="GbiG_N_sf"/>
</dbReference>
<dbReference type="EMBL" id="FUWX01000006">
    <property type="protein sequence ID" value="SJZ52488.1"/>
    <property type="molecule type" value="Genomic_DNA"/>
</dbReference>
<feature type="domain" description="Cobalamin synthesis G N-terminal" evidence="2">
    <location>
        <begin position="47"/>
        <end position="127"/>
    </location>
</feature>
<dbReference type="STRING" id="180163.SAMN02745174_00799"/>
<evidence type="ECO:0000259" key="1">
    <source>
        <dbReference type="Pfam" id="PF01890"/>
    </source>
</evidence>
<evidence type="ECO:0000313" key="4">
    <source>
        <dbReference type="EMBL" id="SJZ52488.1"/>
    </source>
</evidence>
<dbReference type="AlphaFoldDB" id="A0A1T4LD80"/>
<name>A0A1T4LD80_9FUSO</name>
<dbReference type="SUPFAM" id="SSF159664">
    <property type="entry name" value="CobE/GbiG C-terminal domain-like"/>
    <property type="match status" value="1"/>
</dbReference>
<dbReference type="GO" id="GO:0016829">
    <property type="term" value="F:lyase activity"/>
    <property type="evidence" value="ECO:0007669"/>
    <property type="project" value="UniProtKB-KW"/>
</dbReference>
<dbReference type="PANTHER" id="PTHR37477:SF1">
    <property type="entry name" value="COBALT-PRECORRIN-5A HYDROLASE"/>
    <property type="match status" value="1"/>
</dbReference>